<name>A0A6C2TV93_PONDE</name>
<feature type="compositionally biased region" description="Basic residues" evidence="1">
    <location>
        <begin position="72"/>
        <end position="84"/>
    </location>
</feature>
<keyword evidence="2" id="KW-0472">Membrane</keyword>
<organism evidence="3 4">
    <name type="scientific">Pontiella desulfatans</name>
    <dbReference type="NCBI Taxonomy" id="2750659"/>
    <lineage>
        <taxon>Bacteria</taxon>
        <taxon>Pseudomonadati</taxon>
        <taxon>Kiritimatiellota</taxon>
        <taxon>Kiritimatiellia</taxon>
        <taxon>Kiritimatiellales</taxon>
        <taxon>Pontiellaceae</taxon>
        <taxon>Pontiella</taxon>
    </lineage>
</organism>
<feature type="transmembrane region" description="Helical" evidence="2">
    <location>
        <begin position="6"/>
        <end position="27"/>
    </location>
</feature>
<evidence type="ECO:0000256" key="1">
    <source>
        <dbReference type="SAM" id="MobiDB-lite"/>
    </source>
</evidence>
<keyword evidence="2" id="KW-1133">Transmembrane helix</keyword>
<keyword evidence="4" id="KW-1185">Reference proteome</keyword>
<accession>A0A6C2TV93</accession>
<protein>
    <submittedName>
        <fullName evidence="3">Uncharacterized protein</fullName>
    </submittedName>
</protein>
<feature type="region of interest" description="Disordered" evidence="1">
    <location>
        <begin position="72"/>
        <end position="96"/>
    </location>
</feature>
<evidence type="ECO:0000256" key="2">
    <source>
        <dbReference type="SAM" id="Phobius"/>
    </source>
</evidence>
<keyword evidence="2" id="KW-0812">Transmembrane</keyword>
<evidence type="ECO:0000313" key="3">
    <source>
        <dbReference type="EMBL" id="VGO11545.1"/>
    </source>
</evidence>
<dbReference type="EMBL" id="CAAHFG010000001">
    <property type="protein sequence ID" value="VGO11545.1"/>
    <property type="molecule type" value="Genomic_DNA"/>
</dbReference>
<dbReference type="AlphaFoldDB" id="A0A6C2TV93"/>
<gene>
    <name evidence="3" type="ORF">PDESU_00089</name>
</gene>
<feature type="transmembrane region" description="Helical" evidence="2">
    <location>
        <begin position="39"/>
        <end position="63"/>
    </location>
</feature>
<proteinExistence type="predicted"/>
<feature type="compositionally biased region" description="Basic and acidic residues" evidence="1">
    <location>
        <begin position="85"/>
        <end position="96"/>
    </location>
</feature>
<reference evidence="3 4" key="1">
    <citation type="submission" date="2019-04" db="EMBL/GenBank/DDBJ databases">
        <authorList>
            <person name="Van Vliet M D."/>
        </authorList>
    </citation>
    <scope>NUCLEOTIDE SEQUENCE [LARGE SCALE GENOMIC DNA]</scope>
    <source>
        <strain evidence="3 4">F1</strain>
    </source>
</reference>
<evidence type="ECO:0000313" key="4">
    <source>
        <dbReference type="Proteomes" id="UP000366872"/>
    </source>
</evidence>
<dbReference type="Proteomes" id="UP000366872">
    <property type="component" value="Unassembled WGS sequence"/>
</dbReference>
<sequence length="96" mass="11207">MRPHPIVTGAMILILIMGFLLAMSFFSQEEGTGDFQRRGVLTLIVTAVLCICLAILATAKFWFKHLWKKNSTHARHKQHTKHHPAMREREFRRQRP</sequence>